<dbReference type="PANTHER" id="PTHR10612">
    <property type="entry name" value="APOLIPOPROTEIN D"/>
    <property type="match status" value="1"/>
</dbReference>
<evidence type="ECO:0000256" key="1">
    <source>
        <dbReference type="ARBA" id="ARBA00006889"/>
    </source>
</evidence>
<dbReference type="PROSITE" id="PS00213">
    <property type="entry name" value="LIPOCALIN"/>
    <property type="match status" value="1"/>
</dbReference>
<evidence type="ECO:0000256" key="2">
    <source>
        <dbReference type="PIRNR" id="PIRNR036893"/>
    </source>
</evidence>
<name>A0ABV8NHM3_9SPHI</name>
<keyword evidence="5" id="KW-1185">Reference proteome</keyword>
<dbReference type="SUPFAM" id="SSF50814">
    <property type="entry name" value="Lipocalins"/>
    <property type="match status" value="1"/>
</dbReference>
<dbReference type="EMBL" id="JBHSBY010000011">
    <property type="protein sequence ID" value="MFC4195413.1"/>
    <property type="molecule type" value="Genomic_DNA"/>
</dbReference>
<protein>
    <submittedName>
        <fullName evidence="4">Lipocalin family protein</fullName>
    </submittedName>
</protein>
<sequence>MKVGNEKFLLLIILLISSCILISFKNRLIINPGENKAVAKINFKNFQGKWYSLTSIPTALDKNWRKTLENYILRDKYFDVYTTYYKIGKPEEKSIKSKLFFYDGGLDGEMKAQFLWPFKIGYRVIELPEDYSYVVIGHPEKKYLFIMCRKPSMDKKLMAAIVERCKQAGYNVGKLVSQEHN</sequence>
<accession>A0ABV8NHM3</accession>
<gene>
    <name evidence="4" type="ORF">ACFOUY_01725</name>
</gene>
<dbReference type="PRINTS" id="PR01171">
    <property type="entry name" value="BCTLIPOCALIN"/>
</dbReference>
<dbReference type="InterPro" id="IPR047202">
    <property type="entry name" value="Lipocalin_Blc-like_dom"/>
</dbReference>
<dbReference type="CDD" id="cd19438">
    <property type="entry name" value="lipocalin_Blc-like"/>
    <property type="match status" value="1"/>
</dbReference>
<dbReference type="Pfam" id="PF08212">
    <property type="entry name" value="Lipocalin_2"/>
    <property type="match status" value="1"/>
</dbReference>
<evidence type="ECO:0000313" key="5">
    <source>
        <dbReference type="Proteomes" id="UP001595792"/>
    </source>
</evidence>
<evidence type="ECO:0000259" key="3">
    <source>
        <dbReference type="Pfam" id="PF08212"/>
    </source>
</evidence>
<dbReference type="InterPro" id="IPR000566">
    <property type="entry name" value="Lipocln_cytosolic_FA-bd_dom"/>
</dbReference>
<dbReference type="Gene3D" id="2.40.128.20">
    <property type="match status" value="1"/>
</dbReference>
<dbReference type="InterPro" id="IPR022271">
    <property type="entry name" value="Lipocalin_ApoD"/>
</dbReference>
<comment type="caution">
    <text evidence="4">The sequence shown here is derived from an EMBL/GenBank/DDBJ whole genome shotgun (WGS) entry which is preliminary data.</text>
</comment>
<reference evidence="5" key="1">
    <citation type="journal article" date="2019" name="Int. J. Syst. Evol. Microbiol.">
        <title>The Global Catalogue of Microorganisms (GCM) 10K type strain sequencing project: providing services to taxonomists for standard genome sequencing and annotation.</title>
        <authorList>
            <consortium name="The Broad Institute Genomics Platform"/>
            <consortium name="The Broad Institute Genome Sequencing Center for Infectious Disease"/>
            <person name="Wu L."/>
            <person name="Ma J."/>
        </authorList>
    </citation>
    <scope>NUCLEOTIDE SEQUENCE [LARGE SCALE GENOMIC DNA]</scope>
    <source>
        <strain evidence="5">CCM 8689</strain>
    </source>
</reference>
<dbReference type="InterPro" id="IPR012674">
    <property type="entry name" value="Calycin"/>
</dbReference>
<dbReference type="Proteomes" id="UP001595792">
    <property type="component" value="Unassembled WGS sequence"/>
</dbReference>
<proteinExistence type="inferred from homology"/>
<dbReference type="RefSeq" id="WP_378958717.1">
    <property type="nucleotide sequence ID" value="NZ_JBHRXC010000001.1"/>
</dbReference>
<dbReference type="InterPro" id="IPR002446">
    <property type="entry name" value="Lipocalin_bac"/>
</dbReference>
<feature type="domain" description="Lipocalin/cytosolic fatty-acid binding" evidence="3">
    <location>
        <begin position="42"/>
        <end position="178"/>
    </location>
</feature>
<evidence type="ECO:0000313" key="4">
    <source>
        <dbReference type="EMBL" id="MFC4195413.1"/>
    </source>
</evidence>
<dbReference type="PIRSF" id="PIRSF036893">
    <property type="entry name" value="Lipocalin_ApoD"/>
    <property type="match status" value="1"/>
</dbReference>
<dbReference type="InterPro" id="IPR022272">
    <property type="entry name" value="Lipocalin_CS"/>
</dbReference>
<organism evidence="4 5">
    <name type="scientific">Pedobacter jamesrossensis</name>
    <dbReference type="NCBI Taxonomy" id="1908238"/>
    <lineage>
        <taxon>Bacteria</taxon>
        <taxon>Pseudomonadati</taxon>
        <taxon>Bacteroidota</taxon>
        <taxon>Sphingobacteriia</taxon>
        <taxon>Sphingobacteriales</taxon>
        <taxon>Sphingobacteriaceae</taxon>
        <taxon>Pedobacter</taxon>
    </lineage>
</organism>
<comment type="similarity">
    <text evidence="1 2">Belongs to the calycin superfamily. Lipocalin family.</text>
</comment>
<dbReference type="PANTHER" id="PTHR10612:SF34">
    <property type="entry name" value="APOLIPOPROTEIN D"/>
    <property type="match status" value="1"/>
</dbReference>
<dbReference type="PROSITE" id="PS51257">
    <property type="entry name" value="PROKAR_LIPOPROTEIN"/>
    <property type="match status" value="1"/>
</dbReference>